<accession>A0AAD9Y903</accession>
<keyword evidence="4" id="KW-1185">Reference proteome</keyword>
<feature type="compositionally biased region" description="Basic and acidic residues" evidence="2">
    <location>
        <begin position="196"/>
        <end position="206"/>
    </location>
</feature>
<name>A0AAD9Y903_COLKA</name>
<proteinExistence type="predicted"/>
<dbReference type="EMBL" id="VYYT01000300">
    <property type="protein sequence ID" value="KAK2745780.1"/>
    <property type="molecule type" value="Genomic_DNA"/>
</dbReference>
<comment type="caution">
    <text evidence="3">The sequence shown here is derived from an EMBL/GenBank/DDBJ whole genome shotgun (WGS) entry which is preliminary data.</text>
</comment>
<protein>
    <submittedName>
        <fullName evidence="3">Uncharacterized protein</fullName>
    </submittedName>
</protein>
<evidence type="ECO:0000313" key="4">
    <source>
        <dbReference type="Proteomes" id="UP001281614"/>
    </source>
</evidence>
<organism evidence="3 4">
    <name type="scientific">Colletotrichum kahawae</name>
    <name type="common">Coffee berry disease fungus</name>
    <dbReference type="NCBI Taxonomy" id="34407"/>
    <lineage>
        <taxon>Eukaryota</taxon>
        <taxon>Fungi</taxon>
        <taxon>Dikarya</taxon>
        <taxon>Ascomycota</taxon>
        <taxon>Pezizomycotina</taxon>
        <taxon>Sordariomycetes</taxon>
        <taxon>Hypocreomycetidae</taxon>
        <taxon>Glomerellales</taxon>
        <taxon>Glomerellaceae</taxon>
        <taxon>Colletotrichum</taxon>
        <taxon>Colletotrichum gloeosporioides species complex</taxon>
    </lineage>
</organism>
<evidence type="ECO:0000256" key="1">
    <source>
        <dbReference type="SAM" id="Coils"/>
    </source>
</evidence>
<dbReference type="Proteomes" id="UP001281614">
    <property type="component" value="Unassembled WGS sequence"/>
</dbReference>
<feature type="region of interest" description="Disordered" evidence="2">
    <location>
        <begin position="154"/>
        <end position="217"/>
    </location>
</feature>
<feature type="coiled-coil region" evidence="1">
    <location>
        <begin position="79"/>
        <end position="123"/>
    </location>
</feature>
<dbReference type="AlphaFoldDB" id="A0AAD9Y903"/>
<evidence type="ECO:0000313" key="3">
    <source>
        <dbReference type="EMBL" id="KAK2745780.1"/>
    </source>
</evidence>
<gene>
    <name evidence="3" type="ORF">CKAH01_06684</name>
</gene>
<reference evidence="3" key="1">
    <citation type="submission" date="2023-02" db="EMBL/GenBank/DDBJ databases">
        <title>Colletotrichum kahawae CIFC_Que2 genome sequencing and assembly.</title>
        <authorList>
            <person name="Baroncelli R."/>
        </authorList>
    </citation>
    <scope>NUCLEOTIDE SEQUENCE</scope>
    <source>
        <strain evidence="3">CIFC_Que2</strain>
    </source>
</reference>
<evidence type="ECO:0000256" key="2">
    <source>
        <dbReference type="SAM" id="MobiDB-lite"/>
    </source>
</evidence>
<keyword evidence="1" id="KW-0175">Coiled coil</keyword>
<sequence length="217" mass="24501">MPLDPKKITAFDHGILCRFMNNLGFRIIGLKVWTDKSHCVPRADPRCNAEIRGPDMFATRDLKKGDEIFLATPNYVCRCLMCLEEARNIERELEEEEKLKAEEEQLKAKEERLKAEEEKRKAELVYKCYSTPSDSEQASPVHIIWTTPITPKNFNDGYDKGYDTGYDGSSELSDEPRLSTIPGGDGDGDGDTNMHSGEHDSSDAAKRPGTNRGNAWR</sequence>